<evidence type="ECO:0000313" key="2">
    <source>
        <dbReference type="EMBL" id="KAF1846254.1"/>
    </source>
</evidence>
<comment type="caution">
    <text evidence="2">The sequence shown here is derived from an EMBL/GenBank/DDBJ whole genome shotgun (WGS) entry which is preliminary data.</text>
</comment>
<sequence length="388" mass="43427">MTTNSGHHALVIGASGLIGWAVVDQLLQPYPSPSPFRKVSALVNRPLELEDSFWPDSATGNPELGLISGVNLLCSDREFEDLLRDKVPDVASISHVYYFAFKDNPDSKKEVEINVGMMRRVVRVVKNLSSNFKFFVYPGGTRGYGIYRPEGIFTAPLVEEMADQLPEDYAKTVSYPQYRAMLTAESANAAWTWSEVIPDAIIGFTPNGSGFSLAGHWAMYLSTYRLVHGEGAEIPFPGVMKGYESLCTETSASTLARVAIFASLHPNEFRERIFNVADSATPGSMCERWPQITSFFGLKGVVPLPTSSSSDDKPSDFIKLHEEKWKTAGMKGIDIWNYAQLDSYGHWLTFDRQLSLKRLRSAGFEEERRPEEGWWEAFKMFRGAGMIQ</sequence>
<dbReference type="InterPro" id="IPR055222">
    <property type="entry name" value="PRISE-like_Rossmann-fold"/>
</dbReference>
<feature type="domain" description="PRISE-like Rossmann-fold" evidence="1">
    <location>
        <begin position="9"/>
        <end position="387"/>
    </location>
</feature>
<organism evidence="2 3">
    <name type="scientific">Cucurbitaria berberidis CBS 394.84</name>
    <dbReference type="NCBI Taxonomy" id="1168544"/>
    <lineage>
        <taxon>Eukaryota</taxon>
        <taxon>Fungi</taxon>
        <taxon>Dikarya</taxon>
        <taxon>Ascomycota</taxon>
        <taxon>Pezizomycotina</taxon>
        <taxon>Dothideomycetes</taxon>
        <taxon>Pleosporomycetidae</taxon>
        <taxon>Pleosporales</taxon>
        <taxon>Pleosporineae</taxon>
        <taxon>Cucurbitariaceae</taxon>
        <taxon>Cucurbitaria</taxon>
    </lineage>
</organism>
<dbReference type="Gene3D" id="3.40.50.720">
    <property type="entry name" value="NAD(P)-binding Rossmann-like Domain"/>
    <property type="match status" value="1"/>
</dbReference>
<evidence type="ECO:0000313" key="3">
    <source>
        <dbReference type="Proteomes" id="UP000800039"/>
    </source>
</evidence>
<dbReference type="Proteomes" id="UP000800039">
    <property type="component" value="Unassembled WGS sequence"/>
</dbReference>
<dbReference type="RefSeq" id="XP_040788817.1">
    <property type="nucleotide sequence ID" value="XM_040935604.1"/>
</dbReference>
<gene>
    <name evidence="2" type="ORF">K460DRAFT_386550</name>
</gene>
<dbReference type="OrthoDB" id="1731983at2759"/>
<evidence type="ECO:0000259" key="1">
    <source>
        <dbReference type="Pfam" id="PF22917"/>
    </source>
</evidence>
<accession>A0A9P4GIU0</accession>
<name>A0A9P4GIU0_9PLEO</name>
<dbReference type="PANTHER" id="PTHR32487">
    <property type="entry name" value="3-OXO-DELTA(4,5)-STEROID 5-BETA-REDUCTASE"/>
    <property type="match status" value="1"/>
</dbReference>
<dbReference type="InterPro" id="IPR036291">
    <property type="entry name" value="NAD(P)-bd_dom_sf"/>
</dbReference>
<protein>
    <recommendedName>
        <fullName evidence="1">PRISE-like Rossmann-fold domain-containing protein</fullName>
    </recommendedName>
</protein>
<keyword evidence="3" id="KW-1185">Reference proteome</keyword>
<proteinExistence type="predicted"/>
<dbReference type="GeneID" id="63852855"/>
<reference evidence="2" key="1">
    <citation type="submission" date="2020-01" db="EMBL/GenBank/DDBJ databases">
        <authorList>
            <consortium name="DOE Joint Genome Institute"/>
            <person name="Haridas S."/>
            <person name="Albert R."/>
            <person name="Binder M."/>
            <person name="Bloem J."/>
            <person name="Labutti K."/>
            <person name="Salamov A."/>
            <person name="Andreopoulos B."/>
            <person name="Baker S.E."/>
            <person name="Barry K."/>
            <person name="Bills G."/>
            <person name="Bluhm B.H."/>
            <person name="Cannon C."/>
            <person name="Castanera R."/>
            <person name="Culley D.E."/>
            <person name="Daum C."/>
            <person name="Ezra D."/>
            <person name="Gonzalez J.B."/>
            <person name="Henrissat B."/>
            <person name="Kuo A."/>
            <person name="Liang C."/>
            <person name="Lipzen A."/>
            <person name="Lutzoni F."/>
            <person name="Magnuson J."/>
            <person name="Mondo S."/>
            <person name="Nolan M."/>
            <person name="Ohm R."/>
            <person name="Pangilinan J."/>
            <person name="Park H.-J."/>
            <person name="Ramirez L."/>
            <person name="Alfaro M."/>
            <person name="Sun H."/>
            <person name="Tritt A."/>
            <person name="Yoshinaga Y."/>
            <person name="Zwiers L.-H."/>
            <person name="Turgeon B.G."/>
            <person name="Goodwin S.B."/>
            <person name="Spatafora J.W."/>
            <person name="Crous P.W."/>
            <person name="Grigoriev I.V."/>
        </authorList>
    </citation>
    <scope>NUCLEOTIDE SEQUENCE</scope>
    <source>
        <strain evidence="2">CBS 394.84</strain>
    </source>
</reference>
<dbReference type="Pfam" id="PF22917">
    <property type="entry name" value="PRISE"/>
    <property type="match status" value="1"/>
</dbReference>
<dbReference type="PANTHER" id="PTHR32487:SF4">
    <property type="entry name" value="SIRQ PROTEIN"/>
    <property type="match status" value="1"/>
</dbReference>
<dbReference type="AlphaFoldDB" id="A0A9P4GIU0"/>
<dbReference type="EMBL" id="ML976616">
    <property type="protein sequence ID" value="KAF1846254.1"/>
    <property type="molecule type" value="Genomic_DNA"/>
</dbReference>
<dbReference type="SUPFAM" id="SSF51735">
    <property type="entry name" value="NAD(P)-binding Rossmann-fold domains"/>
    <property type="match status" value="1"/>
</dbReference>